<evidence type="ECO:0000313" key="1">
    <source>
        <dbReference type="EMBL" id="GLV54480.1"/>
    </source>
</evidence>
<name>A0ABQ6FPP4_9CHLR</name>
<accession>A0ABQ6FPP4</accession>
<dbReference type="Proteomes" id="UP001344906">
    <property type="component" value="Unassembled WGS sequence"/>
</dbReference>
<dbReference type="EMBL" id="BSRI01000001">
    <property type="protein sequence ID" value="GLV54480.1"/>
    <property type="molecule type" value="Genomic_DNA"/>
</dbReference>
<evidence type="ECO:0000313" key="2">
    <source>
        <dbReference type="Proteomes" id="UP001344906"/>
    </source>
</evidence>
<keyword evidence="2" id="KW-1185">Reference proteome</keyword>
<reference evidence="1 2" key="1">
    <citation type="submission" date="2023-02" db="EMBL/GenBank/DDBJ databases">
        <title>Dictyobacter halimunensis sp. nov., a new member of the class Ktedonobacteria from forest soil in a geothermal area.</title>
        <authorList>
            <person name="Rachmania M.K."/>
            <person name="Ningsih F."/>
            <person name="Sakai Y."/>
            <person name="Yabe S."/>
            <person name="Yokota A."/>
            <person name="Sjamsuridzal W."/>
        </authorList>
    </citation>
    <scope>NUCLEOTIDE SEQUENCE [LARGE SCALE GENOMIC DNA]</scope>
    <source>
        <strain evidence="1 2">S3.2.2.5</strain>
    </source>
</reference>
<gene>
    <name evidence="1" type="ORF">KDH_13270</name>
</gene>
<proteinExistence type="predicted"/>
<organism evidence="1 2">
    <name type="scientific">Dictyobacter halimunensis</name>
    <dbReference type="NCBI Taxonomy" id="3026934"/>
    <lineage>
        <taxon>Bacteria</taxon>
        <taxon>Bacillati</taxon>
        <taxon>Chloroflexota</taxon>
        <taxon>Ktedonobacteria</taxon>
        <taxon>Ktedonobacterales</taxon>
        <taxon>Dictyobacteraceae</taxon>
        <taxon>Dictyobacter</taxon>
    </lineage>
</organism>
<comment type="caution">
    <text evidence="1">The sequence shown here is derived from an EMBL/GenBank/DDBJ whole genome shotgun (WGS) entry which is preliminary data.</text>
</comment>
<protein>
    <submittedName>
        <fullName evidence="1">Uncharacterized protein</fullName>
    </submittedName>
</protein>
<sequence length="66" mass="7155">MAGSGTAKGSTQSYSYGYTGLGLSTEKTGGITYEYVRCSCGLLNSERTSADKVYYYLFNGQARLWA</sequence>